<protein>
    <recommendedName>
        <fullName evidence="3">DUF3447 domain-containing protein</fullName>
    </recommendedName>
</protein>
<accession>A0ABR2H3T2</accession>
<dbReference type="PANTHER" id="PTHR24159">
    <property type="match status" value="1"/>
</dbReference>
<reference evidence="1 2" key="1">
    <citation type="submission" date="2024-04" db="EMBL/GenBank/DDBJ databases">
        <title>Tritrichomonas musculus Genome.</title>
        <authorList>
            <person name="Alves-Ferreira E."/>
            <person name="Grigg M."/>
            <person name="Lorenzi H."/>
            <person name="Galac M."/>
        </authorList>
    </citation>
    <scope>NUCLEOTIDE SEQUENCE [LARGE SCALE GENOMIC DNA]</scope>
    <source>
        <strain evidence="1 2">EAF2021</strain>
    </source>
</reference>
<keyword evidence="2" id="KW-1185">Reference proteome</keyword>
<name>A0ABR2H3T2_9EUKA</name>
<evidence type="ECO:0008006" key="3">
    <source>
        <dbReference type="Google" id="ProtNLM"/>
    </source>
</evidence>
<organism evidence="1 2">
    <name type="scientific">Tritrichomonas musculus</name>
    <dbReference type="NCBI Taxonomy" id="1915356"/>
    <lineage>
        <taxon>Eukaryota</taxon>
        <taxon>Metamonada</taxon>
        <taxon>Parabasalia</taxon>
        <taxon>Tritrichomonadida</taxon>
        <taxon>Tritrichomonadidae</taxon>
        <taxon>Tritrichomonas</taxon>
    </lineage>
</organism>
<dbReference type="Proteomes" id="UP001470230">
    <property type="component" value="Unassembled WGS sequence"/>
</dbReference>
<comment type="caution">
    <text evidence="1">The sequence shown here is derived from an EMBL/GenBank/DDBJ whole genome shotgun (WGS) entry which is preliminary data.</text>
</comment>
<proteinExistence type="predicted"/>
<dbReference type="PANTHER" id="PTHR24159:SF5">
    <property type="entry name" value="ANK_REP_REGION DOMAIN-CONTAINING PROTEIN"/>
    <property type="match status" value="1"/>
</dbReference>
<gene>
    <name evidence="1" type="ORF">M9Y10_027707</name>
</gene>
<evidence type="ECO:0000313" key="2">
    <source>
        <dbReference type="Proteomes" id="UP001470230"/>
    </source>
</evidence>
<dbReference type="EMBL" id="JAPFFF010000043">
    <property type="protein sequence ID" value="KAK8840877.1"/>
    <property type="molecule type" value="Genomic_DNA"/>
</dbReference>
<dbReference type="InterPro" id="IPR036770">
    <property type="entry name" value="Ankyrin_rpt-contain_sf"/>
</dbReference>
<evidence type="ECO:0000313" key="1">
    <source>
        <dbReference type="EMBL" id="KAK8840877.1"/>
    </source>
</evidence>
<dbReference type="SUPFAM" id="SSF48403">
    <property type="entry name" value="Ankyrin repeat"/>
    <property type="match status" value="1"/>
</dbReference>
<sequence length="380" mass="45744">MDVHKYIDQKKDFYEFLIEYLENEIEEDSSFDFLIKKIEIVLNLNKVNELELLLHLISIISQNHHRTEKFDRRIQKLLSYLSEEINNSFSNLQVFELFKNNKWILLFLYQKQILNFDDSILEFIKNDSDLCYFFYPEIKCYLDDEDRKKREKELISQKENIFDNFEKFRQVGQNDLYICSIIRYDLIEEFASYMIRSNYSLNGKIKKSIFETNSFLINKEPTLIEYAAFFGSIQIYQYLRLNNAEINGTLWMYAIHSNCAEMIHLLESDGINPTKESNQKDAKKGGNKYMKCFAEAIKCHHNNIANYIENNFLTDLLQKKVTRLGIRYYNYSYFDEIILQDMNYFLDLCQYGYETVANFLIEMKKEEIEINTEIIFLYFI</sequence>